<organism evidence="2 3">
    <name type="scientific">Ligilactobacillus acidipiscis</name>
    <dbReference type="NCBI Taxonomy" id="89059"/>
    <lineage>
        <taxon>Bacteria</taxon>
        <taxon>Bacillati</taxon>
        <taxon>Bacillota</taxon>
        <taxon>Bacilli</taxon>
        <taxon>Lactobacillales</taxon>
        <taxon>Lactobacillaceae</taxon>
        <taxon>Ligilactobacillus</taxon>
    </lineage>
</organism>
<dbReference type="PANTHER" id="PTHR12110">
    <property type="entry name" value="HYDROXYPYRUVATE ISOMERASE"/>
    <property type="match status" value="1"/>
</dbReference>
<sequence>MQIFDDIEQLSNRLKELGFSYLQFAPRVSLNKTTDGGKKVSFGLANQVKNALTKNQIQIAILGCYVNMIHPDLELREEGLEQFEDYLSLAGTFGANLVASETGSVDPEFHRTDDNYVKEVVDEAIKSIERLADTADKTGTLFGIEPGVNHPIHDIKTTQRVLDEVKSPNLKIVLDPMNLMLNKSDDEYAVLKNAIQVFGSKIYAFHIKDYDFIDGKKVGMPIGEGIAPLKEMLSLIWKEQPEAYVILDETPQKNFDISLKRTETIVSSI</sequence>
<dbReference type="GO" id="GO:0016853">
    <property type="term" value="F:isomerase activity"/>
    <property type="evidence" value="ECO:0007669"/>
    <property type="project" value="UniProtKB-KW"/>
</dbReference>
<dbReference type="EMBL" id="DYXG01000093">
    <property type="protein sequence ID" value="HJE97797.1"/>
    <property type="molecule type" value="Genomic_DNA"/>
</dbReference>
<evidence type="ECO:0000259" key="1">
    <source>
        <dbReference type="Pfam" id="PF01261"/>
    </source>
</evidence>
<gene>
    <name evidence="2" type="ORF">K8V00_09270</name>
</gene>
<feature type="domain" description="Xylose isomerase-like TIM barrel" evidence="1">
    <location>
        <begin position="13"/>
        <end position="247"/>
    </location>
</feature>
<evidence type="ECO:0000313" key="3">
    <source>
        <dbReference type="Proteomes" id="UP000707535"/>
    </source>
</evidence>
<dbReference type="Gene3D" id="3.20.20.150">
    <property type="entry name" value="Divalent-metal-dependent TIM barrel enzymes"/>
    <property type="match status" value="1"/>
</dbReference>
<reference evidence="2" key="2">
    <citation type="submission" date="2021-09" db="EMBL/GenBank/DDBJ databases">
        <authorList>
            <person name="Gilroy R."/>
        </authorList>
    </citation>
    <scope>NUCLEOTIDE SEQUENCE</scope>
    <source>
        <strain evidence="2">CHK174-6876</strain>
    </source>
</reference>
<proteinExistence type="predicted"/>
<dbReference type="AlphaFoldDB" id="A0A921FBN4"/>
<dbReference type="InterPro" id="IPR013022">
    <property type="entry name" value="Xyl_isomerase-like_TIM-brl"/>
</dbReference>
<dbReference type="InterPro" id="IPR036237">
    <property type="entry name" value="Xyl_isomerase-like_sf"/>
</dbReference>
<comment type="caution">
    <text evidence="2">The sequence shown here is derived from an EMBL/GenBank/DDBJ whole genome shotgun (WGS) entry which is preliminary data.</text>
</comment>
<dbReference type="SUPFAM" id="SSF51658">
    <property type="entry name" value="Xylose isomerase-like"/>
    <property type="match status" value="1"/>
</dbReference>
<accession>A0A921FBN4</accession>
<evidence type="ECO:0000313" key="2">
    <source>
        <dbReference type="EMBL" id="HJE97797.1"/>
    </source>
</evidence>
<name>A0A921FBN4_9LACO</name>
<dbReference type="Proteomes" id="UP000707535">
    <property type="component" value="Unassembled WGS sequence"/>
</dbReference>
<protein>
    <submittedName>
        <fullName evidence="2">Sugar phosphate isomerase/epimerase</fullName>
    </submittedName>
</protein>
<keyword evidence="2" id="KW-0413">Isomerase</keyword>
<dbReference type="InterPro" id="IPR050312">
    <property type="entry name" value="IolE/XylAMocC-like"/>
</dbReference>
<dbReference type="Pfam" id="PF01261">
    <property type="entry name" value="AP_endonuc_2"/>
    <property type="match status" value="1"/>
</dbReference>
<reference evidence="2" key="1">
    <citation type="journal article" date="2021" name="PeerJ">
        <title>Extensive microbial diversity within the chicken gut microbiome revealed by metagenomics and culture.</title>
        <authorList>
            <person name="Gilroy R."/>
            <person name="Ravi A."/>
            <person name="Getino M."/>
            <person name="Pursley I."/>
            <person name="Horton D.L."/>
            <person name="Alikhan N.F."/>
            <person name="Baker D."/>
            <person name="Gharbi K."/>
            <person name="Hall N."/>
            <person name="Watson M."/>
            <person name="Adriaenssens E.M."/>
            <person name="Foster-Nyarko E."/>
            <person name="Jarju S."/>
            <person name="Secka A."/>
            <person name="Antonio M."/>
            <person name="Oren A."/>
            <person name="Chaudhuri R.R."/>
            <person name="La Ragione R."/>
            <person name="Hildebrand F."/>
            <person name="Pallen M.J."/>
        </authorList>
    </citation>
    <scope>NUCLEOTIDE SEQUENCE</scope>
    <source>
        <strain evidence="2">CHK174-6876</strain>
    </source>
</reference>
<dbReference type="PANTHER" id="PTHR12110:SF21">
    <property type="entry name" value="XYLOSE ISOMERASE-LIKE TIM BARREL DOMAIN-CONTAINING PROTEIN"/>
    <property type="match status" value="1"/>
</dbReference>